<protein>
    <submittedName>
        <fullName evidence="1">Uncharacterized protein</fullName>
    </submittedName>
</protein>
<accession>A0A3M5WCJ4</accession>
<name>A0A3M5WCJ4_PSEAP</name>
<gene>
    <name evidence="1" type="ORF">ALP24_02441</name>
</gene>
<proteinExistence type="predicted"/>
<dbReference type="Proteomes" id="UP000274315">
    <property type="component" value="Unassembled WGS sequence"/>
</dbReference>
<dbReference type="EMBL" id="RBUF01000682">
    <property type="protein sequence ID" value="RMU68341.1"/>
    <property type="molecule type" value="Genomic_DNA"/>
</dbReference>
<dbReference type="AlphaFoldDB" id="A0A3M5WCJ4"/>
<evidence type="ECO:0000313" key="2">
    <source>
        <dbReference type="Proteomes" id="UP000274315"/>
    </source>
</evidence>
<reference evidence="1 2" key="1">
    <citation type="submission" date="2018-08" db="EMBL/GenBank/DDBJ databases">
        <title>Recombination of ecologically and evolutionarily significant loci maintains genetic cohesion in the Pseudomonas syringae species complex.</title>
        <authorList>
            <person name="Dillon M."/>
            <person name="Thakur S."/>
            <person name="Almeida R.N.D."/>
            <person name="Weir B.S."/>
            <person name="Guttman D.S."/>
        </authorList>
    </citation>
    <scope>NUCLEOTIDE SEQUENCE [LARGE SCALE GENOMIC DNA]</scope>
    <source>
        <strain evidence="1 2">ICMP 11935</strain>
    </source>
</reference>
<comment type="caution">
    <text evidence="1">The sequence shown here is derived from an EMBL/GenBank/DDBJ whole genome shotgun (WGS) entry which is preliminary data.</text>
</comment>
<organism evidence="1 2">
    <name type="scientific">Pseudomonas syringae pv. aptata</name>
    <dbReference type="NCBI Taxonomy" id="83167"/>
    <lineage>
        <taxon>Bacteria</taxon>
        <taxon>Pseudomonadati</taxon>
        <taxon>Pseudomonadota</taxon>
        <taxon>Gammaproteobacteria</taxon>
        <taxon>Pseudomonadales</taxon>
        <taxon>Pseudomonadaceae</taxon>
        <taxon>Pseudomonas</taxon>
        <taxon>Pseudomonas syringae</taxon>
    </lineage>
</organism>
<evidence type="ECO:0000313" key="1">
    <source>
        <dbReference type="EMBL" id="RMU68341.1"/>
    </source>
</evidence>
<sequence>MSVIDCNYLPAPTAVEFPQKLAVLIVRKAALMAAAFEDKALDQLTKDAISAISAGADPRQVIRQMRL</sequence>